<gene>
    <name evidence="7" type="ORF">EFY79_08765</name>
</gene>
<dbReference type="PANTHER" id="PTHR30250">
    <property type="entry name" value="PST FAMILY PREDICTED COLANIC ACID TRANSPORTER"/>
    <property type="match status" value="1"/>
</dbReference>
<dbReference type="PANTHER" id="PTHR30250:SF11">
    <property type="entry name" value="O-ANTIGEN TRANSPORTER-RELATED"/>
    <property type="match status" value="1"/>
</dbReference>
<feature type="transmembrane region" description="Helical" evidence="6">
    <location>
        <begin position="334"/>
        <end position="357"/>
    </location>
</feature>
<evidence type="ECO:0000313" key="8">
    <source>
        <dbReference type="Proteomes" id="UP000267223"/>
    </source>
</evidence>
<feature type="transmembrane region" description="Helical" evidence="6">
    <location>
        <begin position="104"/>
        <end position="127"/>
    </location>
</feature>
<keyword evidence="5 6" id="KW-0472">Membrane</keyword>
<evidence type="ECO:0000256" key="5">
    <source>
        <dbReference type="ARBA" id="ARBA00023136"/>
    </source>
</evidence>
<feature type="transmembrane region" description="Helical" evidence="6">
    <location>
        <begin position="420"/>
        <end position="439"/>
    </location>
</feature>
<evidence type="ECO:0000256" key="3">
    <source>
        <dbReference type="ARBA" id="ARBA00022692"/>
    </source>
</evidence>
<feature type="transmembrane region" description="Helical" evidence="6">
    <location>
        <begin position="62"/>
        <end position="83"/>
    </location>
</feature>
<dbReference type="InterPro" id="IPR050833">
    <property type="entry name" value="Poly_Biosynth_Transport"/>
</dbReference>
<evidence type="ECO:0000256" key="4">
    <source>
        <dbReference type="ARBA" id="ARBA00022989"/>
    </source>
</evidence>
<evidence type="ECO:0000313" key="7">
    <source>
        <dbReference type="EMBL" id="RNI37475.1"/>
    </source>
</evidence>
<keyword evidence="8" id="KW-1185">Reference proteome</keyword>
<feature type="transmembrane region" description="Helical" evidence="6">
    <location>
        <begin position="32"/>
        <end position="56"/>
    </location>
</feature>
<feature type="transmembrane region" description="Helical" evidence="6">
    <location>
        <begin position="251"/>
        <end position="271"/>
    </location>
</feature>
<dbReference type="EMBL" id="RJJR01000005">
    <property type="protein sequence ID" value="RNI37475.1"/>
    <property type="molecule type" value="Genomic_DNA"/>
</dbReference>
<feature type="transmembrane region" description="Helical" evidence="6">
    <location>
        <begin position="206"/>
        <end position="230"/>
    </location>
</feature>
<organism evidence="7 8">
    <name type="scientific">Hanamia caeni</name>
    <dbReference type="NCBI Taxonomy" id="2294116"/>
    <lineage>
        <taxon>Bacteria</taxon>
        <taxon>Pseudomonadati</taxon>
        <taxon>Bacteroidota</taxon>
        <taxon>Chitinophagia</taxon>
        <taxon>Chitinophagales</taxon>
        <taxon>Chitinophagaceae</taxon>
        <taxon>Hanamia</taxon>
    </lineage>
</organism>
<comment type="caution">
    <text evidence="7">The sequence shown here is derived from an EMBL/GenBank/DDBJ whole genome shotgun (WGS) entry which is preliminary data.</text>
</comment>
<name>A0A3M9NJ51_9BACT</name>
<keyword evidence="4 6" id="KW-1133">Transmembrane helix</keyword>
<dbReference type="GO" id="GO:0005886">
    <property type="term" value="C:plasma membrane"/>
    <property type="evidence" value="ECO:0007669"/>
    <property type="project" value="UniProtKB-SubCell"/>
</dbReference>
<feature type="transmembrane region" description="Helical" evidence="6">
    <location>
        <begin position="183"/>
        <end position="200"/>
    </location>
</feature>
<keyword evidence="3 6" id="KW-0812">Transmembrane</keyword>
<evidence type="ECO:0000256" key="1">
    <source>
        <dbReference type="ARBA" id="ARBA00004651"/>
    </source>
</evidence>
<feature type="transmembrane region" description="Helical" evidence="6">
    <location>
        <begin position="291"/>
        <end position="313"/>
    </location>
</feature>
<comment type="subcellular location">
    <subcellularLocation>
        <location evidence="1">Cell membrane</location>
        <topology evidence="1">Multi-pass membrane protein</topology>
    </subcellularLocation>
</comment>
<keyword evidence="2" id="KW-1003">Cell membrane</keyword>
<dbReference type="Pfam" id="PF01943">
    <property type="entry name" value="Polysacc_synt"/>
    <property type="match status" value="1"/>
</dbReference>
<feature type="transmembrane region" description="Helical" evidence="6">
    <location>
        <begin position="397"/>
        <end position="414"/>
    </location>
</feature>
<reference evidence="7 8" key="1">
    <citation type="submission" date="2018-11" db="EMBL/GenBank/DDBJ databases">
        <title>Draft genome sequence of Ferruginibacter sp. BO-59.</title>
        <authorList>
            <person name="Im W.T."/>
        </authorList>
    </citation>
    <scope>NUCLEOTIDE SEQUENCE [LARGE SCALE GENOMIC DNA]</scope>
    <source>
        <strain evidence="7 8">BO-59</strain>
    </source>
</reference>
<dbReference type="Proteomes" id="UP000267223">
    <property type="component" value="Unassembled WGS sequence"/>
</dbReference>
<protein>
    <submittedName>
        <fullName evidence="7">Polysaccharide biosynthesis protein</fullName>
    </submittedName>
</protein>
<sequence>MRAKDKLSATLHFINRKINRGHERSVKAKKNILAAFLIKGGSIIISLFLVPLTIHYVTSDQYGIWITLSSIIGWFGFFDIGFGNGLRNKFAESVAKGEHEKARIYVSTTYAILTIIVAIILAIFLSINPFLNWSKILNAPSKMAGELSTLALIVFVFFCLQFVLQLITTVLTADQQPAKASLFNFYGSLFSILLIFILTKTTSGNLIYLGAVLGFIPSAVLIVSSIWFYSRKYKIYAPSLKYVKFSYARDLMTLGVKFFLLQIAGIVLYQTSNIIIAQLFGAAEVTPYSIAYKYFSIIPMVMGIIMSPFWSAYTEAWVKKDIDWIKKSLKNLRLIWASLAILSLIMLVFSNFVYRVWVGKEIIVPFSVSLALSIYVVMLCWTNIYSLFLNGAGKIKLQLYISFLTMLFNIPLAIYLGKKIGIAGIVLSTIILCAISIIIEPIQANKLINNKAKGIWNE</sequence>
<feature type="transmembrane region" description="Helical" evidence="6">
    <location>
        <begin position="147"/>
        <end position="171"/>
    </location>
</feature>
<evidence type="ECO:0000256" key="6">
    <source>
        <dbReference type="SAM" id="Phobius"/>
    </source>
</evidence>
<proteinExistence type="predicted"/>
<dbReference type="InterPro" id="IPR002797">
    <property type="entry name" value="Polysacc_synth"/>
</dbReference>
<accession>A0A3M9NJ51</accession>
<feature type="transmembrane region" description="Helical" evidence="6">
    <location>
        <begin position="363"/>
        <end position="385"/>
    </location>
</feature>
<evidence type="ECO:0000256" key="2">
    <source>
        <dbReference type="ARBA" id="ARBA00022475"/>
    </source>
</evidence>
<dbReference type="AlphaFoldDB" id="A0A3M9NJ51"/>